<gene>
    <name evidence="4" type="ORF">A7L45_06200</name>
</gene>
<evidence type="ECO:0000259" key="3">
    <source>
        <dbReference type="Pfam" id="PF03358"/>
    </source>
</evidence>
<keyword evidence="5" id="KW-1185">Reference proteome</keyword>
<keyword evidence="1" id="KW-0285">Flavoprotein</keyword>
<dbReference type="GO" id="GO:0016491">
    <property type="term" value="F:oxidoreductase activity"/>
    <property type="evidence" value="ECO:0007669"/>
    <property type="project" value="InterPro"/>
</dbReference>
<sequence length="184" mass="19930">MNIMIITSSPNTDGLTAACGEAAKVGVEMGEATSNIISLNTLNIPACHACGKGWGTCLKDHVCQVKDDFQALHKKMVKADGYIIITPTYWGDMSESLKSFIDRLRRCEASNGDKNSLFGKPFICIAAPGGTGNGCLSTLASFERFVDHVKGVKYDFIGVTRRNREYKLVTIKNAAQSMVQSLTV</sequence>
<evidence type="ECO:0000256" key="2">
    <source>
        <dbReference type="ARBA" id="ARBA00022643"/>
    </source>
</evidence>
<dbReference type="SUPFAM" id="SSF52218">
    <property type="entry name" value="Flavoproteins"/>
    <property type="match status" value="1"/>
</dbReference>
<evidence type="ECO:0000256" key="1">
    <source>
        <dbReference type="ARBA" id="ARBA00022630"/>
    </source>
</evidence>
<name>A0A1J0GFM1_9CLOT</name>
<protein>
    <submittedName>
        <fullName evidence="4">Iron-sulfur protein</fullName>
    </submittedName>
</protein>
<dbReference type="Proteomes" id="UP000182569">
    <property type="component" value="Chromosome"/>
</dbReference>
<dbReference type="PANTHER" id="PTHR43278:SF1">
    <property type="entry name" value="IRON-SULFUR FLAVOPROTEIN MJ1083"/>
    <property type="match status" value="1"/>
</dbReference>
<dbReference type="RefSeq" id="WP_071611979.1">
    <property type="nucleotide sequence ID" value="NZ_CP015756.1"/>
</dbReference>
<dbReference type="KEGG" id="ceu:A7L45_06200"/>
<keyword evidence="2" id="KW-0288">FMN</keyword>
<organism evidence="4 5">
    <name type="scientific">Clostridium estertheticum subsp. estertheticum</name>
    <dbReference type="NCBI Taxonomy" id="1552"/>
    <lineage>
        <taxon>Bacteria</taxon>
        <taxon>Bacillati</taxon>
        <taxon>Bacillota</taxon>
        <taxon>Clostridia</taxon>
        <taxon>Eubacteriales</taxon>
        <taxon>Clostridiaceae</taxon>
        <taxon>Clostridium</taxon>
    </lineage>
</organism>
<dbReference type="Gene3D" id="3.40.50.360">
    <property type="match status" value="1"/>
</dbReference>
<dbReference type="EMBL" id="CP015756">
    <property type="protein sequence ID" value="APC39686.1"/>
    <property type="molecule type" value="Genomic_DNA"/>
</dbReference>
<reference evidence="5" key="1">
    <citation type="journal article" date="2016" name="Front. Microbiol.">
        <title>Complete Genome Sequence of Clostridium estertheticum DSM 8809, a Microbe Identified in Spoiled Vacuum Packed Beef.</title>
        <authorList>
            <person name="Yu Z."/>
            <person name="Gunn L."/>
            <person name="Brennan E."/>
            <person name="Reid R."/>
            <person name="Wall P.G."/>
            <person name="Gaora O.P."/>
            <person name="Hurley D."/>
            <person name="Bolton D."/>
            <person name="Fanning S."/>
        </authorList>
    </citation>
    <scope>NUCLEOTIDE SEQUENCE [LARGE SCALE GENOMIC DNA]</scope>
    <source>
        <strain evidence="5">DSM 8809</strain>
    </source>
</reference>
<evidence type="ECO:0000313" key="4">
    <source>
        <dbReference type="EMBL" id="APC39686.1"/>
    </source>
</evidence>
<evidence type="ECO:0000313" key="5">
    <source>
        <dbReference type="Proteomes" id="UP000182569"/>
    </source>
</evidence>
<dbReference type="InterPro" id="IPR051796">
    <property type="entry name" value="ISF_SsuE-like"/>
</dbReference>
<proteinExistence type="predicted"/>
<dbReference type="STRING" id="1552.A7L45_06200"/>
<dbReference type="InterPro" id="IPR005025">
    <property type="entry name" value="FMN_Rdtase-like_dom"/>
</dbReference>
<accession>A0A1J0GFM1</accession>
<dbReference type="PANTHER" id="PTHR43278">
    <property type="entry name" value="NAD(P)H-DEPENDENT FMN-CONTAINING OXIDOREDUCTASE YWQN-RELATED"/>
    <property type="match status" value="1"/>
</dbReference>
<feature type="domain" description="NADPH-dependent FMN reductase-like" evidence="3">
    <location>
        <begin position="1"/>
        <end position="134"/>
    </location>
</feature>
<dbReference type="InterPro" id="IPR029039">
    <property type="entry name" value="Flavoprotein-like_sf"/>
</dbReference>
<dbReference type="Pfam" id="PF03358">
    <property type="entry name" value="FMN_red"/>
    <property type="match status" value="1"/>
</dbReference>
<dbReference type="OrthoDB" id="9805976at2"/>
<dbReference type="AlphaFoldDB" id="A0A1J0GFM1"/>